<dbReference type="OrthoDB" id="6417347at2759"/>
<dbReference type="PANTHER" id="PTHR24403">
    <property type="entry name" value="ZINC FINGER PROTEIN"/>
    <property type="match status" value="1"/>
</dbReference>
<dbReference type="Proteomes" id="UP000291343">
    <property type="component" value="Unassembled WGS sequence"/>
</dbReference>
<evidence type="ECO:0000259" key="7">
    <source>
        <dbReference type="PROSITE" id="PS50157"/>
    </source>
</evidence>
<accession>A0A482WN02</accession>
<dbReference type="GO" id="GO:0008270">
    <property type="term" value="F:zinc ion binding"/>
    <property type="evidence" value="ECO:0007669"/>
    <property type="project" value="UniProtKB-KW"/>
</dbReference>
<dbReference type="GO" id="GO:0045944">
    <property type="term" value="P:positive regulation of transcription by RNA polymerase II"/>
    <property type="evidence" value="ECO:0007669"/>
    <property type="project" value="TreeGrafter"/>
</dbReference>
<dbReference type="InterPro" id="IPR013087">
    <property type="entry name" value="Znf_C2H2_type"/>
</dbReference>
<feature type="region of interest" description="Disordered" evidence="6">
    <location>
        <begin position="304"/>
        <end position="347"/>
    </location>
</feature>
<dbReference type="FunFam" id="3.30.160.60:FF:001449">
    <property type="entry name" value="Uncharacterized protein, isoform C"/>
    <property type="match status" value="1"/>
</dbReference>
<feature type="compositionally biased region" description="Basic and acidic residues" evidence="6">
    <location>
        <begin position="938"/>
        <end position="959"/>
    </location>
</feature>
<dbReference type="InterPro" id="IPR036236">
    <property type="entry name" value="Znf_C2H2_sf"/>
</dbReference>
<comment type="caution">
    <text evidence="8">The sequence shown here is derived from an EMBL/GenBank/DDBJ whole genome shotgun (WGS) entry which is preliminary data.</text>
</comment>
<dbReference type="GO" id="GO:0005634">
    <property type="term" value="C:nucleus"/>
    <property type="evidence" value="ECO:0007669"/>
    <property type="project" value="TreeGrafter"/>
</dbReference>
<evidence type="ECO:0000313" key="8">
    <source>
        <dbReference type="EMBL" id="RZF34680.1"/>
    </source>
</evidence>
<feature type="region of interest" description="Disordered" evidence="6">
    <location>
        <begin position="742"/>
        <end position="762"/>
    </location>
</feature>
<dbReference type="SUPFAM" id="SSF57667">
    <property type="entry name" value="beta-beta-alpha zinc fingers"/>
    <property type="match status" value="2"/>
</dbReference>
<dbReference type="InParanoid" id="A0A482WN02"/>
<keyword evidence="2" id="KW-0677">Repeat</keyword>
<evidence type="ECO:0000256" key="2">
    <source>
        <dbReference type="ARBA" id="ARBA00022737"/>
    </source>
</evidence>
<evidence type="ECO:0000256" key="1">
    <source>
        <dbReference type="ARBA" id="ARBA00022723"/>
    </source>
</evidence>
<gene>
    <name evidence="8" type="ORF">LSTR_LSTR002762</name>
</gene>
<feature type="region of interest" description="Disordered" evidence="6">
    <location>
        <begin position="38"/>
        <end position="57"/>
    </location>
</feature>
<evidence type="ECO:0000256" key="4">
    <source>
        <dbReference type="ARBA" id="ARBA00022833"/>
    </source>
</evidence>
<dbReference type="InterPro" id="IPR050688">
    <property type="entry name" value="Zinc_finger/UBP_domain"/>
</dbReference>
<dbReference type="STRING" id="195883.A0A482WN02"/>
<reference evidence="8 9" key="1">
    <citation type="journal article" date="2017" name="Gigascience">
        <title>Genome sequence of the small brown planthopper, Laodelphax striatellus.</title>
        <authorList>
            <person name="Zhu J."/>
            <person name="Jiang F."/>
            <person name="Wang X."/>
            <person name="Yang P."/>
            <person name="Bao Y."/>
            <person name="Zhao W."/>
            <person name="Wang W."/>
            <person name="Lu H."/>
            <person name="Wang Q."/>
            <person name="Cui N."/>
            <person name="Li J."/>
            <person name="Chen X."/>
            <person name="Luo L."/>
            <person name="Yu J."/>
            <person name="Kang L."/>
            <person name="Cui F."/>
        </authorList>
    </citation>
    <scope>NUCLEOTIDE SEQUENCE [LARGE SCALE GENOMIC DNA]</scope>
    <source>
        <strain evidence="8">Lst14</strain>
    </source>
</reference>
<evidence type="ECO:0000256" key="5">
    <source>
        <dbReference type="PROSITE-ProRule" id="PRU00042"/>
    </source>
</evidence>
<dbReference type="PROSITE" id="PS50157">
    <property type="entry name" value="ZINC_FINGER_C2H2_2"/>
    <property type="match status" value="1"/>
</dbReference>
<name>A0A482WN02_LAOST</name>
<keyword evidence="3 5" id="KW-0863">Zinc-finger</keyword>
<dbReference type="FunFam" id="3.30.160.60:FF:000894">
    <property type="entry name" value="Uncharacterized protein, isoform C"/>
    <property type="match status" value="1"/>
</dbReference>
<proteinExistence type="predicted"/>
<dbReference type="PANTHER" id="PTHR24403:SF94">
    <property type="entry name" value="KUMGANG"/>
    <property type="match status" value="1"/>
</dbReference>
<dbReference type="AlphaFoldDB" id="A0A482WN02"/>
<evidence type="ECO:0000256" key="6">
    <source>
        <dbReference type="SAM" id="MobiDB-lite"/>
    </source>
</evidence>
<feature type="region of interest" description="Disordered" evidence="6">
    <location>
        <begin position="850"/>
        <end position="959"/>
    </location>
</feature>
<feature type="region of interest" description="Disordered" evidence="6">
    <location>
        <begin position="1096"/>
        <end position="1119"/>
    </location>
</feature>
<dbReference type="EMBL" id="QKKF02030719">
    <property type="protein sequence ID" value="RZF34680.1"/>
    <property type="molecule type" value="Genomic_DNA"/>
</dbReference>
<keyword evidence="1" id="KW-0479">Metal-binding</keyword>
<feature type="compositionally biased region" description="Polar residues" evidence="6">
    <location>
        <begin position="743"/>
        <end position="754"/>
    </location>
</feature>
<dbReference type="SMART" id="SM00355">
    <property type="entry name" value="ZnF_C2H2"/>
    <property type="match status" value="14"/>
</dbReference>
<feature type="region of interest" description="Disordered" evidence="6">
    <location>
        <begin position="647"/>
        <end position="668"/>
    </location>
</feature>
<feature type="compositionally biased region" description="Acidic residues" evidence="6">
    <location>
        <begin position="156"/>
        <end position="165"/>
    </location>
</feature>
<feature type="compositionally biased region" description="Pro residues" evidence="6">
    <location>
        <begin position="877"/>
        <end position="900"/>
    </location>
</feature>
<sequence>MALAAPSMVHRSGDSLVVRSVVSGDALFGTNDQLHLDIDKSGDTPAPAASSPDEDGELPQCKIKRNYACAKCTYYTQNPRFYLYHLKNVHKEKIKIYECPSCLYASKHSQKLQRHVHMVHVMGAGRRKVSPKPTKQPIPIAPKGPGRPAKRKPVESDPEELDQESESEKLPDSEENNEEGESDSVMDGDADSDAKHTKCSLCPFTSRSQTLVSRHERVVHLKKKFFRCMKCNYVTHMKARYTKHVKYHSMPMIKCEMCDFRTPYKWNLDRHNKNHTGDGAFKCSLCNFTADIKQSLTVHEMNHHVPPVGQSAPTAKRRNRVGASDSLLPNGHQESNTKETGCQDLNTDDLEHPLLPKSQIMIKKPKPFTNFSPKDIQGNLVENAVNSKDMLQNSNGNMFVKRLKCRICDFRSSWENEMSRHESMLHGLPEKKKSPRPIPNLIPIQNKIPQPNNMNVKNVKVFDKIISSKNENPMSEKDLNDIYAKSCSNSALKDFASLIGDSDAFKTYESETFNSTINSTSSLLSLEKKDNVRESCSSPIDFSKTPEAFKKKNASFFDKLKEKLMNGASESSNMVCNVCGYESKCLSESVRHQKLHLGKGNCGNQLSNGSSQFSGAELSSTRCQHCRQRCKTSSDLLVHLQSCSEANRRGGDHLTEETEDSQASEDRREFNGEFFRQDESVSSFDDAKSEPHPMENKVFVWNSLPERADNERIKDDEHVMRKSPGRDAPLVGVETAPGYGAVTSKNKSGSQGHNIPNPKEKNKCTSPHCSFWASTASRFHVHIVGHLNKKPFECSLCAYRSNWRWDITKHIRLKTVRDVSHERARVLMTDETGRRNYSKYNKYLTLMRVQEPSAESSGSGRRTKSQTDSPEHSSCSTPPPPLSPAQFPAPPRLTPAPPPLRSIDDLPSPQLSPKASCHMQPIYPKPPPLQPYQSTVKRSQDDKNAADEPPKKKSNPDNKKTMWKCKKCFFRDGDRSVVLAHVKEHYRNQHNQAKVDGQKEVKGAENDTINNNQFNSGNMNSIMKRRESGGSESNYGKSETGIVLKCPSGPFYADSHATLSEHIFNHDSVDDVLRCLFCAFQVDDKQKLMEHMAEHNCPSQGLDKTDPKSIASARKQPEA</sequence>
<dbReference type="FunCoup" id="A0A482WN02">
    <property type="interactions" value="2"/>
</dbReference>
<evidence type="ECO:0000313" key="9">
    <source>
        <dbReference type="Proteomes" id="UP000291343"/>
    </source>
</evidence>
<feature type="domain" description="C2H2-type" evidence="7">
    <location>
        <begin position="253"/>
        <end position="280"/>
    </location>
</feature>
<feature type="compositionally biased region" description="Polar residues" evidence="6">
    <location>
        <begin position="332"/>
        <end position="345"/>
    </location>
</feature>
<keyword evidence="4" id="KW-0862">Zinc</keyword>
<feature type="compositionally biased region" description="Basic and acidic residues" evidence="6">
    <location>
        <begin position="647"/>
        <end position="656"/>
    </location>
</feature>
<evidence type="ECO:0000256" key="3">
    <source>
        <dbReference type="ARBA" id="ARBA00022771"/>
    </source>
</evidence>
<feature type="region of interest" description="Disordered" evidence="6">
    <location>
        <begin position="124"/>
        <end position="192"/>
    </location>
</feature>
<feature type="compositionally biased region" description="Acidic residues" evidence="6">
    <location>
        <begin position="173"/>
        <end position="191"/>
    </location>
</feature>
<dbReference type="Gene3D" id="3.30.160.60">
    <property type="entry name" value="Classic Zinc Finger"/>
    <property type="match status" value="4"/>
</dbReference>
<protein>
    <recommendedName>
        <fullName evidence="7">C2H2-type domain-containing protein</fullName>
    </recommendedName>
</protein>
<organism evidence="8 9">
    <name type="scientific">Laodelphax striatellus</name>
    <name type="common">Small brown planthopper</name>
    <name type="synonym">Delphax striatella</name>
    <dbReference type="NCBI Taxonomy" id="195883"/>
    <lineage>
        <taxon>Eukaryota</taxon>
        <taxon>Metazoa</taxon>
        <taxon>Ecdysozoa</taxon>
        <taxon>Arthropoda</taxon>
        <taxon>Hexapoda</taxon>
        <taxon>Insecta</taxon>
        <taxon>Pterygota</taxon>
        <taxon>Neoptera</taxon>
        <taxon>Paraneoptera</taxon>
        <taxon>Hemiptera</taxon>
        <taxon>Auchenorrhyncha</taxon>
        <taxon>Fulgoroidea</taxon>
        <taxon>Delphacidae</taxon>
        <taxon>Criomorphinae</taxon>
        <taxon>Laodelphax</taxon>
    </lineage>
</organism>
<keyword evidence="9" id="KW-1185">Reference proteome</keyword>